<dbReference type="EMBL" id="LIUT01000001">
    <property type="protein sequence ID" value="KOR88830.1"/>
    <property type="molecule type" value="Genomic_DNA"/>
</dbReference>
<keyword evidence="3" id="KW-1185">Reference proteome</keyword>
<evidence type="ECO:0000313" key="3">
    <source>
        <dbReference type="Proteomes" id="UP000036932"/>
    </source>
</evidence>
<sequence>MNREVNEYRQLTERYVRGEGSDEERSNYEELMLSDDSVLTLYMQVLAELDSELPNLPDPEAFADELVGHEQIKPYAHRAALRIQERPKRWYERAIVHYTIAASITMLFLFTGAFNQLLPGETSRDNSLSNTPSYSEHWMEKTTGWLDQLLSRTDK</sequence>
<accession>A0A0M1P3E7</accession>
<dbReference type="PATRIC" id="fig|1705565.3.peg.3187"/>
<name>A0A0M1P3E7_9BACL</name>
<evidence type="ECO:0000256" key="1">
    <source>
        <dbReference type="SAM" id="Phobius"/>
    </source>
</evidence>
<proteinExistence type="predicted"/>
<dbReference type="AlphaFoldDB" id="A0A0M1P3E7"/>
<dbReference type="RefSeq" id="WP_054401739.1">
    <property type="nucleotide sequence ID" value="NZ_LIUT01000001.1"/>
</dbReference>
<dbReference type="OrthoDB" id="2678892at2"/>
<reference evidence="3" key="1">
    <citation type="submission" date="2015-08" db="EMBL/GenBank/DDBJ databases">
        <title>Genome sequencing project for genomic taxonomy and phylogenomics of Bacillus-like bacteria.</title>
        <authorList>
            <person name="Liu B."/>
            <person name="Wang J."/>
            <person name="Zhu Y."/>
            <person name="Liu G."/>
            <person name="Chen Q."/>
            <person name="Chen Z."/>
            <person name="Lan J."/>
            <person name="Che J."/>
            <person name="Ge C."/>
            <person name="Shi H."/>
            <person name="Pan Z."/>
            <person name="Liu X."/>
        </authorList>
    </citation>
    <scope>NUCLEOTIDE SEQUENCE [LARGE SCALE GENOMIC DNA]</scope>
    <source>
        <strain evidence="3">FJAT-22460</strain>
    </source>
</reference>
<keyword evidence="1" id="KW-1133">Transmembrane helix</keyword>
<gene>
    <name evidence="2" type="ORF">AM231_06420</name>
</gene>
<keyword evidence="1" id="KW-0472">Membrane</keyword>
<comment type="caution">
    <text evidence="2">The sequence shown here is derived from an EMBL/GenBank/DDBJ whole genome shotgun (WGS) entry which is preliminary data.</text>
</comment>
<dbReference type="Proteomes" id="UP000036932">
    <property type="component" value="Unassembled WGS sequence"/>
</dbReference>
<keyword evidence="1" id="KW-0812">Transmembrane</keyword>
<feature type="transmembrane region" description="Helical" evidence="1">
    <location>
        <begin position="95"/>
        <end position="114"/>
    </location>
</feature>
<organism evidence="2 3">
    <name type="scientific">Paenibacillus solani</name>
    <dbReference type="NCBI Taxonomy" id="1705565"/>
    <lineage>
        <taxon>Bacteria</taxon>
        <taxon>Bacillati</taxon>
        <taxon>Bacillota</taxon>
        <taxon>Bacilli</taxon>
        <taxon>Bacillales</taxon>
        <taxon>Paenibacillaceae</taxon>
        <taxon>Paenibacillus</taxon>
    </lineage>
</organism>
<protein>
    <submittedName>
        <fullName evidence="2">Uncharacterized protein</fullName>
    </submittedName>
</protein>
<evidence type="ECO:0000313" key="2">
    <source>
        <dbReference type="EMBL" id="KOR88830.1"/>
    </source>
</evidence>